<dbReference type="SUPFAM" id="SSF53474">
    <property type="entry name" value="alpha/beta-Hydrolases"/>
    <property type="match status" value="1"/>
</dbReference>
<keyword evidence="2" id="KW-1185">Reference proteome</keyword>
<gene>
    <name evidence="1" type="ORF">HLY00_3203</name>
</gene>
<comment type="caution">
    <text evidence="1">The sequence shown here is derived from an EMBL/GenBank/DDBJ whole genome shotgun (WGS) entry which is preliminary data.</text>
</comment>
<dbReference type="Gene3D" id="3.40.50.1820">
    <property type="entry name" value="alpha/beta hydrolase"/>
    <property type="match status" value="1"/>
</dbReference>
<evidence type="ECO:0000313" key="2">
    <source>
        <dbReference type="Proteomes" id="UP000570517"/>
    </source>
</evidence>
<proteinExistence type="predicted"/>
<name>A0A850Q389_9MYCO</name>
<evidence type="ECO:0008006" key="3">
    <source>
        <dbReference type="Google" id="ProtNLM"/>
    </source>
</evidence>
<accession>A0A850Q389</accession>
<dbReference type="InterPro" id="IPR029058">
    <property type="entry name" value="AB_hydrolase_fold"/>
</dbReference>
<dbReference type="EMBL" id="JABFYL010000050">
    <property type="protein sequence ID" value="NVN54106.1"/>
    <property type="molecule type" value="Genomic_DNA"/>
</dbReference>
<protein>
    <recommendedName>
        <fullName evidence="3">Alpha/beta hydrolase</fullName>
    </recommendedName>
</protein>
<dbReference type="Proteomes" id="UP000570517">
    <property type="component" value="Unassembled WGS sequence"/>
</dbReference>
<sequence>MTPVPSPPTATITVDGVAVPVEVTGPDKGSAVVLLAAAHQAPAAYAAVCERLHTASLKTIVVGADPRLTAKSVVGILDELDVRWALLVGDRLGAELAWELAATRLDRFIGLVVIDRGHPKVADLAGVIRDENCPPVELNTTALVSTNAARAVARASQRFVYGDYRVVELLGRRNAADSTAQLAAEIVMRTSTW</sequence>
<evidence type="ECO:0000313" key="1">
    <source>
        <dbReference type="EMBL" id="NVN54106.1"/>
    </source>
</evidence>
<reference evidence="1 2" key="1">
    <citation type="submission" date="2020-05" db="EMBL/GenBank/DDBJ databases">
        <title>Draft genome sequence of Mycobacterium hippocampi DL, isolated from European seabass, Dicentrarchus labrax, reared in fish farms.</title>
        <authorList>
            <person name="Stathopoulou P."/>
            <person name="Asimakis E."/>
            <person name="Tzokas K."/>
            <person name="Batargias C."/>
            <person name="Tsiamis G."/>
        </authorList>
    </citation>
    <scope>NUCLEOTIDE SEQUENCE [LARGE SCALE GENOMIC DNA]</scope>
    <source>
        <strain evidence="1 2">DL</strain>
    </source>
</reference>
<dbReference type="AlphaFoldDB" id="A0A850Q389"/>
<organism evidence="1 2">
    <name type="scientific">Mycolicibacterium hippocampi</name>
    <dbReference type="NCBI Taxonomy" id="659824"/>
    <lineage>
        <taxon>Bacteria</taxon>
        <taxon>Bacillati</taxon>
        <taxon>Actinomycetota</taxon>
        <taxon>Actinomycetes</taxon>
        <taxon>Mycobacteriales</taxon>
        <taxon>Mycobacteriaceae</taxon>
        <taxon>Mycolicibacterium</taxon>
    </lineage>
</organism>